<keyword evidence="1" id="KW-0732">Signal</keyword>
<evidence type="ECO:0000256" key="1">
    <source>
        <dbReference type="SAM" id="SignalP"/>
    </source>
</evidence>
<organism evidence="2 3">
    <name type="scientific">Halomonas salipaludis</name>
    <dbReference type="NCBI Taxonomy" id="2032625"/>
    <lineage>
        <taxon>Bacteria</taxon>
        <taxon>Pseudomonadati</taxon>
        <taxon>Pseudomonadota</taxon>
        <taxon>Gammaproteobacteria</taxon>
        <taxon>Oceanospirillales</taxon>
        <taxon>Halomonadaceae</taxon>
        <taxon>Halomonas</taxon>
    </lineage>
</organism>
<gene>
    <name evidence="2" type="ORF">CK498_15960</name>
</gene>
<dbReference type="EMBL" id="NSKB01000006">
    <property type="protein sequence ID" value="PAU75428.1"/>
    <property type="molecule type" value="Genomic_DNA"/>
</dbReference>
<evidence type="ECO:0000313" key="3">
    <source>
        <dbReference type="Proteomes" id="UP000217771"/>
    </source>
</evidence>
<feature type="signal peptide" evidence="1">
    <location>
        <begin position="1"/>
        <end position="21"/>
    </location>
</feature>
<sequence length="169" mass="18897">MKRLLAGILLLLLLLPTAALSAELWGPTSAGMMIDEVMGVVDDAYRMEEQEENRLATGAVEAVRRDDAEMAGETYTQRFFFLNGQLTQVTMRLNDTRDFDSMLGFVESLTETMRDQYGKEVDSEVRASGPIRQATVSWIDGNRRISIFLMSQGPDDSLLNVNYQVYVGG</sequence>
<keyword evidence="3" id="KW-1185">Reference proteome</keyword>
<proteinExistence type="predicted"/>
<feature type="chain" id="PRO_5012674579" evidence="1">
    <location>
        <begin position="22"/>
        <end position="169"/>
    </location>
</feature>
<protein>
    <submittedName>
        <fullName evidence="2">Uncharacterized protein</fullName>
    </submittedName>
</protein>
<dbReference type="RefSeq" id="WP_095621854.1">
    <property type="nucleotide sequence ID" value="NZ_NSKB01000006.1"/>
</dbReference>
<reference evidence="2 3" key="1">
    <citation type="submission" date="2017-08" db="EMBL/GenBank/DDBJ databases">
        <title>Halomonas alkalisoli sp. nov., isolated from saline alkaline soil.</title>
        <authorList>
            <person name="Wang D."/>
            <person name="Zhang G."/>
        </authorList>
    </citation>
    <scope>NUCLEOTIDE SEQUENCE [LARGE SCALE GENOMIC DNA]</scope>
    <source>
        <strain evidence="2 3">WRN001</strain>
    </source>
</reference>
<name>A0A2A2ERZ4_9GAMM</name>
<comment type="caution">
    <text evidence="2">The sequence shown here is derived from an EMBL/GenBank/DDBJ whole genome shotgun (WGS) entry which is preliminary data.</text>
</comment>
<dbReference type="AlphaFoldDB" id="A0A2A2ERZ4"/>
<evidence type="ECO:0000313" key="2">
    <source>
        <dbReference type="EMBL" id="PAU75428.1"/>
    </source>
</evidence>
<dbReference type="OrthoDB" id="6164318at2"/>
<accession>A0A2A2ERZ4</accession>
<dbReference type="Proteomes" id="UP000217771">
    <property type="component" value="Unassembled WGS sequence"/>
</dbReference>